<dbReference type="SMART" id="SM00642">
    <property type="entry name" value="Aamy"/>
    <property type="match status" value="1"/>
</dbReference>
<gene>
    <name evidence="4" type="ORF">ACG01O_10450</name>
</gene>
<dbReference type="PANTHER" id="PTHR10357:SF179">
    <property type="entry name" value="NEUTRAL AND BASIC AMINO ACID TRANSPORT PROTEIN RBAT"/>
    <property type="match status" value="1"/>
</dbReference>
<dbReference type="InterPro" id="IPR013780">
    <property type="entry name" value="Glyco_hydro_b"/>
</dbReference>
<dbReference type="Proteomes" id="UP001606303">
    <property type="component" value="Unassembled WGS sequence"/>
</dbReference>
<dbReference type="SUPFAM" id="SSF51011">
    <property type="entry name" value="Glycosyl hydrolase domain"/>
    <property type="match status" value="1"/>
</dbReference>
<reference evidence="4 5" key="1">
    <citation type="submission" date="2024-08" db="EMBL/GenBank/DDBJ databases">
        <authorList>
            <person name="Lu H."/>
        </authorList>
    </citation>
    <scope>NUCLEOTIDE SEQUENCE [LARGE SCALE GENOMIC DNA]</scope>
    <source>
        <strain evidence="4 5">BYS87W</strain>
    </source>
</reference>
<dbReference type="Pfam" id="PF00128">
    <property type="entry name" value="Alpha-amylase"/>
    <property type="match status" value="1"/>
</dbReference>
<organism evidence="4 5">
    <name type="scientific">Pelomonas baiyunensis</name>
    <dbReference type="NCBI Taxonomy" id="3299026"/>
    <lineage>
        <taxon>Bacteria</taxon>
        <taxon>Pseudomonadati</taxon>
        <taxon>Pseudomonadota</taxon>
        <taxon>Betaproteobacteria</taxon>
        <taxon>Burkholderiales</taxon>
        <taxon>Sphaerotilaceae</taxon>
        <taxon>Roseateles</taxon>
    </lineage>
</organism>
<dbReference type="PANTHER" id="PTHR10357">
    <property type="entry name" value="ALPHA-AMYLASE FAMILY MEMBER"/>
    <property type="match status" value="1"/>
</dbReference>
<sequence>MNAPTCFSARHATRRLLSTLALAAATTASLAAPAAPSTPMPFDTSAVPARPQASTLPARWQHGVFMEVFVRAFQDSNGDGIGDLRGLIQRLDYLQKLGVSGLWLMPITASSDHDHGYATTDFRAIEPQYGTLEDFDTLIREAHKRGIGIVMDYVINHASWQSAPFQAAVADRSSPWRDWFVWNPNPGPGWDIWGKFPWYDAAQKPWDWTGEWKDLPAPTPGAPDVYFGTFGPHMPDFNMRNPVVVKYHQDSMRFWLNRGLDGFRLDAVPHLIENNAKDWNDQPESRVLTKQFQDLIKSYPGRYVVCEATAEPIAYGKPELCGGAFAFNQNYEIIKAAKGDVAAVQKVADYYRSMSPTMATFLHNHDIFTGHRVWDQLRGDEARYRLAAASYLLLPGTPFVYYGEEIGQSGVDGPGDDPLRSPMSWTASNVGAGGFSTQAQPFRPLALNRSRHNAESQQRDAQSLFHFYRSLIALRKASPALTEGRYERDRVDGAVWSFERVHGRERVWVAINYGDTPAAVTLPAPARGLLPKGGRTQGRAMLPPLSVRVFALEAP</sequence>
<comment type="caution">
    <text evidence="4">The sequence shown here is derived from an EMBL/GenBank/DDBJ whole genome shotgun (WGS) entry which is preliminary data.</text>
</comment>
<dbReference type="EMBL" id="JBIGIB010000002">
    <property type="protein sequence ID" value="MFG6467026.1"/>
    <property type="molecule type" value="Genomic_DNA"/>
</dbReference>
<dbReference type="InterPro" id="IPR006047">
    <property type="entry name" value="GH13_cat_dom"/>
</dbReference>
<accession>A0ABW7GYI5</accession>
<evidence type="ECO:0000313" key="4">
    <source>
        <dbReference type="EMBL" id="MFG6467026.1"/>
    </source>
</evidence>
<feature type="chain" id="PRO_5045930827" evidence="2">
    <location>
        <begin position="32"/>
        <end position="555"/>
    </location>
</feature>
<dbReference type="CDD" id="cd11316">
    <property type="entry name" value="AmyAc_bac2_AmyA"/>
    <property type="match status" value="1"/>
</dbReference>
<evidence type="ECO:0000313" key="5">
    <source>
        <dbReference type="Proteomes" id="UP001606303"/>
    </source>
</evidence>
<dbReference type="InterPro" id="IPR045857">
    <property type="entry name" value="O16G_dom_2"/>
</dbReference>
<proteinExistence type="inferred from homology"/>
<evidence type="ECO:0000256" key="1">
    <source>
        <dbReference type="ARBA" id="ARBA00008061"/>
    </source>
</evidence>
<feature type="signal peptide" evidence="2">
    <location>
        <begin position="1"/>
        <end position="31"/>
    </location>
</feature>
<keyword evidence="4" id="KW-0378">Hydrolase</keyword>
<keyword evidence="2" id="KW-0732">Signal</keyword>
<feature type="domain" description="Glycosyl hydrolase family 13 catalytic" evidence="3">
    <location>
        <begin position="67"/>
        <end position="475"/>
    </location>
</feature>
<dbReference type="Gene3D" id="3.20.20.80">
    <property type="entry name" value="Glycosidases"/>
    <property type="match status" value="1"/>
</dbReference>
<protein>
    <submittedName>
        <fullName evidence="4">Alpha-amylase family glycosyl hydrolase</fullName>
    </submittedName>
</protein>
<keyword evidence="5" id="KW-1185">Reference proteome</keyword>
<dbReference type="Gene3D" id="2.60.40.1180">
    <property type="entry name" value="Golgi alpha-mannosidase II"/>
    <property type="match status" value="1"/>
</dbReference>
<dbReference type="GO" id="GO:0016787">
    <property type="term" value="F:hydrolase activity"/>
    <property type="evidence" value="ECO:0007669"/>
    <property type="project" value="UniProtKB-KW"/>
</dbReference>
<dbReference type="RefSeq" id="WP_394384172.1">
    <property type="nucleotide sequence ID" value="NZ_JBIGIB010000002.1"/>
</dbReference>
<evidence type="ECO:0000256" key="2">
    <source>
        <dbReference type="SAM" id="SignalP"/>
    </source>
</evidence>
<dbReference type="InterPro" id="IPR017853">
    <property type="entry name" value="GH"/>
</dbReference>
<dbReference type="Gene3D" id="3.90.400.10">
    <property type="entry name" value="Oligo-1,6-glucosidase, Domain 2"/>
    <property type="match status" value="1"/>
</dbReference>
<comment type="similarity">
    <text evidence="1">Belongs to the glycosyl hydrolase 13 family.</text>
</comment>
<name>A0ABW7GYI5_9BURK</name>
<dbReference type="SUPFAM" id="SSF51445">
    <property type="entry name" value="(Trans)glycosidases"/>
    <property type="match status" value="1"/>
</dbReference>
<evidence type="ECO:0000259" key="3">
    <source>
        <dbReference type="SMART" id="SM00642"/>
    </source>
</evidence>